<feature type="compositionally biased region" description="Low complexity" evidence="1">
    <location>
        <begin position="213"/>
        <end position="228"/>
    </location>
</feature>
<dbReference type="GO" id="GO:0031929">
    <property type="term" value="P:TOR signaling"/>
    <property type="evidence" value="ECO:0007669"/>
    <property type="project" value="InterPro"/>
</dbReference>
<dbReference type="eggNOG" id="KOG3694">
    <property type="taxonomic scope" value="Eukaryota"/>
</dbReference>
<name>T1F5E0_HELRO</name>
<feature type="region of interest" description="Disordered" evidence="1">
    <location>
        <begin position="213"/>
        <end position="264"/>
    </location>
</feature>
<dbReference type="OrthoDB" id="271111at2759"/>
<evidence type="ECO:0000313" key="2">
    <source>
        <dbReference type="EMBL" id="ESO04813.1"/>
    </source>
</evidence>
<dbReference type="EMBL" id="AMQM01004234">
    <property type="status" value="NOT_ANNOTATED_CDS"/>
    <property type="molecule type" value="Genomic_DNA"/>
</dbReference>
<gene>
    <name evidence="3" type="primary">20204039</name>
    <name evidence="2" type="ORF">HELRODRAFT_172488</name>
</gene>
<dbReference type="KEGG" id="hro:HELRODRAFT_172488"/>
<dbReference type="PANTHER" id="PTHR13298:SF11">
    <property type="entry name" value="RAPAMYCIN-INSENSITIVE COMPANION OF MTOR"/>
    <property type="match status" value="1"/>
</dbReference>
<reference evidence="2 4" key="2">
    <citation type="journal article" date="2013" name="Nature">
        <title>Insights into bilaterian evolution from three spiralian genomes.</title>
        <authorList>
            <person name="Simakov O."/>
            <person name="Marletaz F."/>
            <person name="Cho S.J."/>
            <person name="Edsinger-Gonzales E."/>
            <person name="Havlak P."/>
            <person name="Hellsten U."/>
            <person name="Kuo D.H."/>
            <person name="Larsson T."/>
            <person name="Lv J."/>
            <person name="Arendt D."/>
            <person name="Savage R."/>
            <person name="Osoegawa K."/>
            <person name="de Jong P."/>
            <person name="Grimwood J."/>
            <person name="Chapman J.A."/>
            <person name="Shapiro H."/>
            <person name="Aerts A."/>
            <person name="Otillar R.P."/>
            <person name="Terry A.Y."/>
            <person name="Boore J.L."/>
            <person name="Grigoriev I.V."/>
            <person name="Lindberg D.R."/>
            <person name="Seaver E.C."/>
            <person name="Weisblat D.A."/>
            <person name="Putnam N.H."/>
            <person name="Rokhsar D.S."/>
        </authorList>
    </citation>
    <scope>NUCLEOTIDE SEQUENCE</scope>
</reference>
<dbReference type="EnsemblMetazoa" id="HelroT172488">
    <property type="protein sequence ID" value="HelroP172488"/>
    <property type="gene ID" value="HelroG172488"/>
</dbReference>
<evidence type="ECO:0000313" key="4">
    <source>
        <dbReference type="Proteomes" id="UP000015101"/>
    </source>
</evidence>
<keyword evidence="4" id="KW-1185">Reference proteome</keyword>
<protein>
    <submittedName>
        <fullName evidence="2 3">Uncharacterized protein</fullName>
    </submittedName>
</protein>
<dbReference type="STRING" id="6412.T1F5E0"/>
<dbReference type="AlphaFoldDB" id="T1F5E0"/>
<reference evidence="4" key="1">
    <citation type="submission" date="2012-12" db="EMBL/GenBank/DDBJ databases">
        <authorList>
            <person name="Hellsten U."/>
            <person name="Grimwood J."/>
            <person name="Chapman J.A."/>
            <person name="Shapiro H."/>
            <person name="Aerts A."/>
            <person name="Otillar R.P."/>
            <person name="Terry A.Y."/>
            <person name="Boore J.L."/>
            <person name="Simakov O."/>
            <person name="Marletaz F."/>
            <person name="Cho S.-J."/>
            <person name="Edsinger-Gonzales E."/>
            <person name="Havlak P."/>
            <person name="Kuo D.-H."/>
            <person name="Larsson T."/>
            <person name="Lv J."/>
            <person name="Arendt D."/>
            <person name="Savage R."/>
            <person name="Osoegawa K."/>
            <person name="de Jong P."/>
            <person name="Lindberg D.R."/>
            <person name="Seaver E.C."/>
            <person name="Weisblat D.A."/>
            <person name="Putnam N.H."/>
            <person name="Grigoriev I.V."/>
            <person name="Rokhsar D.S."/>
        </authorList>
    </citation>
    <scope>NUCLEOTIDE SEQUENCE</scope>
</reference>
<feature type="region of interest" description="Disordered" evidence="1">
    <location>
        <begin position="1"/>
        <end position="48"/>
    </location>
</feature>
<evidence type="ECO:0000313" key="3">
    <source>
        <dbReference type="EnsemblMetazoa" id="HelroP172488"/>
    </source>
</evidence>
<dbReference type="EMBL" id="KB096457">
    <property type="protein sequence ID" value="ESO04813.1"/>
    <property type="molecule type" value="Genomic_DNA"/>
</dbReference>
<reference evidence="3" key="3">
    <citation type="submission" date="2015-06" db="UniProtKB">
        <authorList>
            <consortium name="EnsemblMetazoa"/>
        </authorList>
    </citation>
    <scope>IDENTIFICATION</scope>
</reference>
<feature type="compositionally biased region" description="Polar residues" evidence="1">
    <location>
        <begin position="92"/>
        <end position="101"/>
    </location>
</feature>
<dbReference type="Proteomes" id="UP000015101">
    <property type="component" value="Unassembled WGS sequence"/>
</dbReference>
<feature type="compositionally biased region" description="Basic and acidic residues" evidence="1">
    <location>
        <begin position="247"/>
        <end position="256"/>
    </location>
</feature>
<feature type="compositionally biased region" description="Basic and acidic residues" evidence="1">
    <location>
        <begin position="109"/>
        <end position="121"/>
    </location>
</feature>
<accession>T1F5E0</accession>
<proteinExistence type="predicted"/>
<dbReference type="InParanoid" id="T1F5E0"/>
<dbReference type="GO" id="GO:0031932">
    <property type="term" value="C:TORC2 complex"/>
    <property type="evidence" value="ECO:0007669"/>
    <property type="project" value="InterPro"/>
</dbReference>
<dbReference type="CTD" id="20204039"/>
<dbReference type="HOGENOM" id="CLU_455818_0_0_1"/>
<dbReference type="InterPro" id="IPR028268">
    <property type="entry name" value="Pianissimo_fam"/>
</dbReference>
<feature type="region of interest" description="Disordered" evidence="1">
    <location>
        <begin position="84"/>
        <end position="128"/>
    </location>
</feature>
<organism evidence="3 4">
    <name type="scientific">Helobdella robusta</name>
    <name type="common">Californian leech</name>
    <dbReference type="NCBI Taxonomy" id="6412"/>
    <lineage>
        <taxon>Eukaryota</taxon>
        <taxon>Metazoa</taxon>
        <taxon>Spiralia</taxon>
        <taxon>Lophotrochozoa</taxon>
        <taxon>Annelida</taxon>
        <taxon>Clitellata</taxon>
        <taxon>Hirudinea</taxon>
        <taxon>Rhynchobdellida</taxon>
        <taxon>Glossiphoniidae</taxon>
        <taxon>Helobdella</taxon>
    </lineage>
</organism>
<dbReference type="GeneID" id="20204039"/>
<evidence type="ECO:0000256" key="1">
    <source>
        <dbReference type="SAM" id="MobiDB-lite"/>
    </source>
</evidence>
<dbReference type="PANTHER" id="PTHR13298">
    <property type="entry name" value="CYTOSOLIC REGULATOR PIANISSIMO"/>
    <property type="match status" value="1"/>
</dbReference>
<dbReference type="RefSeq" id="XP_009017392.1">
    <property type="nucleotide sequence ID" value="XM_009019144.1"/>
</dbReference>
<sequence length="599" mass="68171">MTRQNLKINYLTADKKSDEGALKNGGAGGGDEEAVNQSAANIDEARTEASILRSPHSQDHPHPHHHLVPTILSSLFSKLRIKQKRSSHHEISNTFDLNNESDPSRRKRRESDPVFKSIDRKRGSHKTFWSARTQKERPHLGSYEHKTTLKSEKIDQLWGSAENDLNVASNSNNDDETSIGLSLDNKSNLEENIQPKQHVVSFTMPVVSSSLTSLQQQQEKQQIFSEQPQPQPQPLQQPQQQPQQKRHSQENLDKQVKARHTKTKSLDLRNSIRMSIGRKFNSSSTNRALFFPKSINNLNLRDSPSDINSNLRKLLCDGGAGECSSNVFISIGMPLQLSQVFQAVQNLIIKILIQGEDYLIILFHFNCMFHRTLVSLHSFVDLHTEIVSAKFDFNKYFDVFNVHNARVRVCEEDEAAIRKEILKFSLLLSSSVASKSTELNLSILKQKFPQMFHSICLYSEISSLLGGSKFRLEARRFIQELFADLDFNEVRSLLRHFNIFIIINNINNNNINVINNINGIIKINNNFNNNITINVSGKNINNISKNIFIFININNNNFNNINNINNINTVNIETTPVTISKISHLGSEISQIKLNFDEM</sequence>